<proteinExistence type="predicted"/>
<evidence type="ECO:0000313" key="1">
    <source>
        <dbReference type="EMBL" id="QFR22303.1"/>
    </source>
</evidence>
<dbReference type="NCBIfam" id="TIGR01655">
    <property type="entry name" value="yxeA_fam"/>
    <property type="match status" value="1"/>
</dbReference>
<evidence type="ECO:0000313" key="2">
    <source>
        <dbReference type="Proteomes" id="UP000326779"/>
    </source>
</evidence>
<dbReference type="PANTHER" id="PTHR36433:SF2">
    <property type="entry name" value="YXEA FAMILY PROTEIN"/>
    <property type="match status" value="1"/>
</dbReference>
<reference evidence="1 2" key="1">
    <citation type="submission" date="2019-10" db="EMBL/GenBank/DDBJ databases">
        <title>The completed genome of Lactobacillus harbinensis M1.</title>
        <authorList>
            <person name="Zheng Y."/>
        </authorList>
    </citation>
    <scope>NUCLEOTIDE SEQUENCE [LARGE SCALE GENOMIC DNA]</scope>
    <source>
        <strain evidence="1 2">M1</strain>
    </source>
</reference>
<name>A0A5P2TXK9_9LACO</name>
<gene>
    <name evidence="1" type="ORF">D1010_01935</name>
</gene>
<dbReference type="Pfam" id="PF06486">
    <property type="entry name" value="DUF1093"/>
    <property type="match status" value="1"/>
</dbReference>
<dbReference type="InterPro" id="IPR006542">
    <property type="entry name" value="DUF1093"/>
</dbReference>
<dbReference type="EMBL" id="CP045143">
    <property type="protein sequence ID" value="QFR22303.1"/>
    <property type="molecule type" value="Genomic_DNA"/>
</dbReference>
<protein>
    <submittedName>
        <fullName evidence="1">YxeA family protein</fullName>
    </submittedName>
</protein>
<organism evidence="1 2">
    <name type="scientific">Schleiferilactobacillus harbinensis</name>
    <dbReference type="NCBI Taxonomy" id="304207"/>
    <lineage>
        <taxon>Bacteria</taxon>
        <taxon>Bacillati</taxon>
        <taxon>Bacillota</taxon>
        <taxon>Bacilli</taxon>
        <taxon>Lactobacillales</taxon>
        <taxon>Lactobacillaceae</taxon>
        <taxon>Schleiferilactobacillus</taxon>
    </lineage>
</organism>
<dbReference type="Proteomes" id="UP000326779">
    <property type="component" value="Chromosome"/>
</dbReference>
<dbReference type="Gene3D" id="2.40.50.480">
    <property type="match status" value="1"/>
</dbReference>
<accession>A0A5P2TXK9</accession>
<dbReference type="InterPro" id="IPR036166">
    <property type="entry name" value="YxeA-like_sf"/>
</dbReference>
<dbReference type="AlphaFoldDB" id="A0A5P2TXK9"/>
<dbReference type="KEGG" id="lhb:D1010_01935"/>
<sequence length="143" mass="16003">MPMIEGKKGAVSMRKVLIGIGVFVLLVAGVGFGLKFWTKDQTSTTAQVIDLLNPFVTQETVYVQTTSRYAQRYKDSTGNSMDYAYDTVSYNAQGQARTIRYTAFGKKIKPNHYLAITTKGQNVRQWAEVAWRNIPSAAQVKLK</sequence>
<dbReference type="SUPFAM" id="SSF159121">
    <property type="entry name" value="BC4932-like"/>
    <property type="match status" value="1"/>
</dbReference>
<dbReference type="PANTHER" id="PTHR36433">
    <property type="entry name" value="HYPOTHETICAL CYTOSOLIC PROTEIN"/>
    <property type="match status" value="1"/>
</dbReference>